<dbReference type="PANTHER" id="PTHR22749:SF6">
    <property type="entry name" value="RIBOFLAVIN KINASE"/>
    <property type="match status" value="1"/>
</dbReference>
<accession>H6KZ19</accession>
<evidence type="ECO:0000256" key="11">
    <source>
        <dbReference type="ARBA" id="ARBA00022840"/>
    </source>
</evidence>
<evidence type="ECO:0000256" key="6">
    <source>
        <dbReference type="ARBA" id="ARBA00022679"/>
    </source>
</evidence>
<dbReference type="eggNOG" id="COG0196">
    <property type="taxonomic scope" value="Bacteria"/>
</dbReference>
<keyword evidence="9 15" id="KW-0418">Kinase</keyword>
<dbReference type="InterPro" id="IPR015865">
    <property type="entry name" value="Riboflavin_kinase_bac/euk"/>
</dbReference>
<sequence>MNIYRQLEALPKFKRAVLSMGSFDGVHLGHQHIIKQLVQLAEAQDGETVLLTFDPHPRIVLAQKRGEQSSLRLLTTLEEKADILEQAGIANLVVVPFTEAFSSLSPADYLDQFLLHYFQPACIAIGYDHKFGKGRAGDIHFLREAQKSRNFALKEFDKKEVDEIAVSSTKIRRAISEGKIMLAQQLLGRPYSFSGKVVKGLQLGRKLGFPTANISIENPYKLLPPEGIYVAQVILPNGEKKQGMLYRGPRPTLENEPNITVEINIFDFEGDLYGQELKVEMLKYLRADVRFENLDQLSAQLAKDRLDSLAFFAQQ</sequence>
<dbReference type="Gene3D" id="2.40.30.30">
    <property type="entry name" value="Riboflavin kinase-like"/>
    <property type="match status" value="1"/>
</dbReference>
<proteinExistence type="inferred from homology"/>
<dbReference type="EMBL" id="CP002831">
    <property type="protein sequence ID" value="AFC23303.1"/>
    <property type="molecule type" value="Genomic_DNA"/>
</dbReference>
<comment type="catalytic activity">
    <reaction evidence="13 15">
        <text>riboflavin + ATP = FMN + ADP + H(+)</text>
        <dbReference type="Rhea" id="RHEA:14357"/>
        <dbReference type="ChEBI" id="CHEBI:15378"/>
        <dbReference type="ChEBI" id="CHEBI:30616"/>
        <dbReference type="ChEBI" id="CHEBI:57986"/>
        <dbReference type="ChEBI" id="CHEBI:58210"/>
        <dbReference type="ChEBI" id="CHEBI:456216"/>
        <dbReference type="EC" id="2.7.1.26"/>
    </reaction>
</comment>
<dbReference type="InterPro" id="IPR023465">
    <property type="entry name" value="Riboflavin_kinase_dom_sf"/>
</dbReference>
<evidence type="ECO:0000259" key="16">
    <source>
        <dbReference type="SMART" id="SM00904"/>
    </source>
</evidence>
<keyword evidence="7 15" id="KW-0548">Nucleotidyltransferase</keyword>
<dbReference type="RefSeq" id="WP_014373547.1">
    <property type="nucleotide sequence ID" value="NC_016940.1"/>
</dbReference>
<organism evidence="17 18">
    <name type="scientific">Saprospira grandis (strain Lewin)</name>
    <dbReference type="NCBI Taxonomy" id="984262"/>
    <lineage>
        <taxon>Bacteria</taxon>
        <taxon>Pseudomonadati</taxon>
        <taxon>Bacteroidota</taxon>
        <taxon>Saprospiria</taxon>
        <taxon>Saprospirales</taxon>
        <taxon>Saprospiraceae</taxon>
        <taxon>Saprospira</taxon>
    </lineage>
</organism>
<feature type="domain" description="Riboflavin kinase" evidence="16">
    <location>
        <begin position="186"/>
        <end position="313"/>
    </location>
</feature>
<dbReference type="EC" id="2.7.7.2" evidence="15"/>
<evidence type="ECO:0000256" key="10">
    <source>
        <dbReference type="ARBA" id="ARBA00022827"/>
    </source>
</evidence>
<dbReference type="Pfam" id="PF06574">
    <property type="entry name" value="FAD_syn"/>
    <property type="match status" value="1"/>
</dbReference>
<comment type="catalytic activity">
    <reaction evidence="14 15">
        <text>FMN + ATP + H(+) = FAD + diphosphate</text>
        <dbReference type="Rhea" id="RHEA:17237"/>
        <dbReference type="ChEBI" id="CHEBI:15378"/>
        <dbReference type="ChEBI" id="CHEBI:30616"/>
        <dbReference type="ChEBI" id="CHEBI:33019"/>
        <dbReference type="ChEBI" id="CHEBI:57692"/>
        <dbReference type="ChEBI" id="CHEBI:58210"/>
        <dbReference type="EC" id="2.7.7.2"/>
    </reaction>
</comment>
<evidence type="ECO:0000256" key="3">
    <source>
        <dbReference type="ARBA" id="ARBA00005201"/>
    </source>
</evidence>
<evidence type="ECO:0000256" key="12">
    <source>
        <dbReference type="ARBA" id="ARBA00023268"/>
    </source>
</evidence>
<comment type="pathway">
    <text evidence="3 15">Cofactor biosynthesis; FMN biosynthesis; FMN from riboflavin (ATP route): step 1/1.</text>
</comment>
<dbReference type="GO" id="GO:0009231">
    <property type="term" value="P:riboflavin biosynthetic process"/>
    <property type="evidence" value="ECO:0007669"/>
    <property type="project" value="InterPro"/>
</dbReference>
<dbReference type="CDD" id="cd02064">
    <property type="entry name" value="FAD_synthetase_N"/>
    <property type="match status" value="1"/>
</dbReference>
<dbReference type="GO" id="GO:0005524">
    <property type="term" value="F:ATP binding"/>
    <property type="evidence" value="ECO:0007669"/>
    <property type="project" value="UniProtKB-UniRule"/>
</dbReference>
<dbReference type="GO" id="GO:0009398">
    <property type="term" value="P:FMN biosynthetic process"/>
    <property type="evidence" value="ECO:0007669"/>
    <property type="project" value="UniProtKB-UniRule"/>
</dbReference>
<evidence type="ECO:0000256" key="13">
    <source>
        <dbReference type="ARBA" id="ARBA00047880"/>
    </source>
</evidence>
<evidence type="ECO:0000313" key="18">
    <source>
        <dbReference type="Proteomes" id="UP000007519"/>
    </source>
</evidence>
<comment type="function">
    <text evidence="1">Catalyzes the phosphorylation of riboflavin to FMN followed by the adenylation of FMN to FAD.</text>
</comment>
<dbReference type="HOGENOM" id="CLU_048437_0_2_10"/>
<dbReference type="GO" id="GO:0003919">
    <property type="term" value="F:FMN adenylyltransferase activity"/>
    <property type="evidence" value="ECO:0007669"/>
    <property type="project" value="UniProtKB-UniRule"/>
</dbReference>
<keyword evidence="11 15" id="KW-0067">ATP-binding</keyword>
<reference evidence="17 18" key="1">
    <citation type="journal article" date="2012" name="Stand. Genomic Sci.">
        <title>Complete genome sequencing and analysis of Saprospira grandis str. Lewin, a predatory marine bacterium.</title>
        <authorList>
            <person name="Saw J.H."/>
            <person name="Yuryev A."/>
            <person name="Kanbe M."/>
            <person name="Hou S."/>
            <person name="Young A.G."/>
            <person name="Aizawa S."/>
            <person name="Alam M."/>
        </authorList>
    </citation>
    <scope>NUCLEOTIDE SEQUENCE [LARGE SCALE GENOMIC DNA]</scope>
    <source>
        <strain evidence="17 18">Lewin</strain>
    </source>
</reference>
<dbReference type="Pfam" id="PF01687">
    <property type="entry name" value="Flavokinase"/>
    <property type="match status" value="1"/>
</dbReference>
<dbReference type="GO" id="GO:0008531">
    <property type="term" value="F:riboflavin kinase activity"/>
    <property type="evidence" value="ECO:0007669"/>
    <property type="project" value="UniProtKB-UniRule"/>
</dbReference>
<evidence type="ECO:0000256" key="8">
    <source>
        <dbReference type="ARBA" id="ARBA00022741"/>
    </source>
</evidence>
<evidence type="ECO:0000256" key="4">
    <source>
        <dbReference type="ARBA" id="ARBA00022630"/>
    </source>
</evidence>
<dbReference type="Gene3D" id="3.40.50.620">
    <property type="entry name" value="HUPs"/>
    <property type="match status" value="1"/>
</dbReference>
<keyword evidence="4 15" id="KW-0285">Flavoprotein</keyword>
<evidence type="ECO:0000256" key="9">
    <source>
        <dbReference type="ARBA" id="ARBA00022777"/>
    </source>
</evidence>
<dbReference type="STRING" id="984262.SGRA_0564"/>
<dbReference type="SMART" id="SM00904">
    <property type="entry name" value="Flavokinase"/>
    <property type="match status" value="1"/>
</dbReference>
<dbReference type="InterPro" id="IPR015864">
    <property type="entry name" value="FAD_synthase"/>
</dbReference>
<evidence type="ECO:0000256" key="2">
    <source>
        <dbReference type="ARBA" id="ARBA00004726"/>
    </source>
</evidence>
<dbReference type="OrthoDB" id="9803667at2"/>
<dbReference type="UniPathway" id="UPA00277">
    <property type="reaction ID" value="UER00407"/>
</dbReference>
<dbReference type="EC" id="2.7.1.26" evidence="15"/>
<dbReference type="FunFam" id="3.40.50.620:FF:000021">
    <property type="entry name" value="Riboflavin biosynthesis protein"/>
    <property type="match status" value="1"/>
</dbReference>
<dbReference type="UniPathway" id="UPA00276">
    <property type="reaction ID" value="UER00406"/>
</dbReference>
<dbReference type="NCBIfam" id="TIGR00125">
    <property type="entry name" value="cyt_tran_rel"/>
    <property type="match status" value="1"/>
</dbReference>
<keyword evidence="10 15" id="KW-0274">FAD</keyword>
<keyword evidence="6 15" id="KW-0808">Transferase</keyword>
<keyword evidence="5 15" id="KW-0288">FMN</keyword>
<dbReference type="InterPro" id="IPR002606">
    <property type="entry name" value="Riboflavin_kinase_bac"/>
</dbReference>
<keyword evidence="18" id="KW-1185">Reference proteome</keyword>
<dbReference type="AlphaFoldDB" id="H6KZ19"/>
<keyword evidence="8 15" id="KW-0547">Nucleotide-binding</keyword>
<gene>
    <name evidence="17" type="ordered locus">SGRA_0564</name>
</gene>
<keyword evidence="12" id="KW-0511">Multifunctional enzyme</keyword>
<dbReference type="InterPro" id="IPR023468">
    <property type="entry name" value="Riboflavin_kinase"/>
</dbReference>
<comment type="pathway">
    <text evidence="2 15">Cofactor biosynthesis; FAD biosynthesis; FAD from FMN: step 1/1.</text>
</comment>
<evidence type="ECO:0000256" key="1">
    <source>
        <dbReference type="ARBA" id="ARBA00002121"/>
    </source>
</evidence>
<dbReference type="SUPFAM" id="SSF52374">
    <property type="entry name" value="Nucleotidylyl transferase"/>
    <property type="match status" value="1"/>
</dbReference>
<evidence type="ECO:0000256" key="7">
    <source>
        <dbReference type="ARBA" id="ARBA00022695"/>
    </source>
</evidence>
<evidence type="ECO:0000256" key="14">
    <source>
        <dbReference type="ARBA" id="ARBA00049494"/>
    </source>
</evidence>
<dbReference type="InterPro" id="IPR014729">
    <property type="entry name" value="Rossmann-like_a/b/a_fold"/>
</dbReference>
<dbReference type="GO" id="GO:0006747">
    <property type="term" value="P:FAD biosynthetic process"/>
    <property type="evidence" value="ECO:0007669"/>
    <property type="project" value="UniProtKB-UniRule"/>
</dbReference>
<dbReference type="PIRSF" id="PIRSF004491">
    <property type="entry name" value="FAD_Synth"/>
    <property type="match status" value="1"/>
</dbReference>
<evidence type="ECO:0000313" key="17">
    <source>
        <dbReference type="EMBL" id="AFC23303.1"/>
    </source>
</evidence>
<dbReference type="Proteomes" id="UP000007519">
    <property type="component" value="Chromosome"/>
</dbReference>
<evidence type="ECO:0000256" key="15">
    <source>
        <dbReference type="PIRNR" id="PIRNR004491"/>
    </source>
</evidence>
<dbReference type="PANTHER" id="PTHR22749">
    <property type="entry name" value="RIBOFLAVIN KINASE/FMN ADENYLYLTRANSFERASE"/>
    <property type="match status" value="1"/>
</dbReference>
<evidence type="ECO:0000256" key="5">
    <source>
        <dbReference type="ARBA" id="ARBA00022643"/>
    </source>
</evidence>
<dbReference type="SUPFAM" id="SSF82114">
    <property type="entry name" value="Riboflavin kinase-like"/>
    <property type="match status" value="1"/>
</dbReference>
<dbReference type="KEGG" id="sgn:SGRA_0564"/>
<comment type="similarity">
    <text evidence="15">Belongs to the ribF family.</text>
</comment>
<name>H6KZ19_SAPGL</name>
<protein>
    <recommendedName>
        <fullName evidence="15">Riboflavin biosynthesis protein</fullName>
    </recommendedName>
    <domain>
        <recommendedName>
            <fullName evidence="15">Riboflavin kinase</fullName>
            <ecNumber evidence="15">2.7.1.26</ecNumber>
        </recommendedName>
        <alternativeName>
            <fullName evidence="15">Flavokinase</fullName>
        </alternativeName>
    </domain>
    <domain>
        <recommendedName>
            <fullName evidence="15">FMN adenylyltransferase</fullName>
            <ecNumber evidence="15">2.7.7.2</ecNumber>
        </recommendedName>
        <alternativeName>
            <fullName evidence="15">FAD pyrophosphorylase</fullName>
        </alternativeName>
        <alternativeName>
            <fullName evidence="15">FAD synthase</fullName>
        </alternativeName>
    </domain>
</protein>
<dbReference type="NCBIfam" id="TIGR00083">
    <property type="entry name" value="ribF"/>
    <property type="match status" value="1"/>
</dbReference>
<dbReference type="InterPro" id="IPR004821">
    <property type="entry name" value="Cyt_trans-like"/>
</dbReference>